<dbReference type="Proteomes" id="UP000251075">
    <property type="component" value="Unassembled WGS sequence"/>
</dbReference>
<evidence type="ECO:0000313" key="3">
    <source>
        <dbReference type="Proteomes" id="UP000251075"/>
    </source>
</evidence>
<gene>
    <name evidence="2" type="ORF">CU669_15920</name>
</gene>
<dbReference type="EMBL" id="PGTO01000015">
    <property type="protein sequence ID" value="RAU20917.1"/>
    <property type="molecule type" value="Genomic_DNA"/>
</dbReference>
<evidence type="ECO:0000313" key="2">
    <source>
        <dbReference type="EMBL" id="RAU20917.1"/>
    </source>
</evidence>
<keyword evidence="1" id="KW-1133">Transmembrane helix</keyword>
<sequence>MSWAAVKERLMLTALPILVVLLLFMTRTVTVPEADLATLVDGLRVIQGEAGRPISAFVALVIRLMHAGDPTGLVVESVMGDPRSHWRVATGSLYPLVGLALAWSGAAVFALTGRLAPALLAQCAPLLFPWVIGGASRLQPDPILMIAVCLLVVAAVRVMRAEALEDRHAGWLGLIIGMGVAGKGSFAALALVPVFLLDRRRALVILPLAAILATVILSAADPSLLALGGRIRPDAVAALLADNPLFAVILAASLMALMGYFRLRRRGLIAAQPLARLLTGMVAAQLALAVLVGGRRDEVDLLPAQILCGPSLAALWSLSALVFPPPDHRRFWRAALVAVGMLGLRTLWILHGE</sequence>
<dbReference type="RefSeq" id="WP_112146483.1">
    <property type="nucleotide sequence ID" value="NZ_PGTO01000015.1"/>
</dbReference>
<accession>A0A364NVI3</accession>
<evidence type="ECO:0008006" key="4">
    <source>
        <dbReference type="Google" id="ProtNLM"/>
    </source>
</evidence>
<feature type="transmembrane region" description="Helical" evidence="1">
    <location>
        <begin position="203"/>
        <end position="225"/>
    </location>
</feature>
<proteinExistence type="predicted"/>
<feature type="transmembrane region" description="Helical" evidence="1">
    <location>
        <begin position="304"/>
        <end position="324"/>
    </location>
</feature>
<protein>
    <recommendedName>
        <fullName evidence="4">Glycosyltransferase RgtA/B/C/D-like domain-containing protein</fullName>
    </recommendedName>
</protein>
<keyword evidence="1" id="KW-0812">Transmembrane</keyword>
<keyword evidence="3" id="KW-1185">Reference proteome</keyword>
<reference evidence="2 3" key="1">
    <citation type="submission" date="2017-11" db="EMBL/GenBank/DDBJ databases">
        <title>Draft genome sequence of magnetotactic bacterium Magnetospirillum kuznetsovii LBB-42.</title>
        <authorList>
            <person name="Grouzdev D.S."/>
            <person name="Rysina M.S."/>
            <person name="Baslerov R.V."/>
            <person name="Koziaeva V."/>
        </authorList>
    </citation>
    <scope>NUCLEOTIDE SEQUENCE [LARGE SCALE GENOMIC DNA]</scope>
    <source>
        <strain evidence="2 3">LBB-42</strain>
    </source>
</reference>
<feature type="transmembrane region" description="Helical" evidence="1">
    <location>
        <begin position="275"/>
        <end position="292"/>
    </location>
</feature>
<feature type="transmembrane region" description="Helical" evidence="1">
    <location>
        <begin position="87"/>
        <end position="109"/>
    </location>
</feature>
<keyword evidence="1" id="KW-0472">Membrane</keyword>
<feature type="transmembrane region" description="Helical" evidence="1">
    <location>
        <begin position="245"/>
        <end position="263"/>
    </location>
</feature>
<organism evidence="2 3">
    <name type="scientific">Paramagnetospirillum kuznetsovii</name>
    <dbReference type="NCBI Taxonomy" id="2053833"/>
    <lineage>
        <taxon>Bacteria</taxon>
        <taxon>Pseudomonadati</taxon>
        <taxon>Pseudomonadota</taxon>
        <taxon>Alphaproteobacteria</taxon>
        <taxon>Rhodospirillales</taxon>
        <taxon>Magnetospirillaceae</taxon>
        <taxon>Paramagnetospirillum</taxon>
    </lineage>
</organism>
<feature type="transmembrane region" description="Helical" evidence="1">
    <location>
        <begin position="171"/>
        <end position="196"/>
    </location>
</feature>
<feature type="transmembrane region" description="Helical" evidence="1">
    <location>
        <begin position="331"/>
        <end position="350"/>
    </location>
</feature>
<name>A0A364NVI3_9PROT</name>
<dbReference type="AlphaFoldDB" id="A0A364NVI3"/>
<comment type="caution">
    <text evidence="2">The sequence shown here is derived from an EMBL/GenBank/DDBJ whole genome shotgun (WGS) entry which is preliminary data.</text>
</comment>
<evidence type="ECO:0000256" key="1">
    <source>
        <dbReference type="SAM" id="Phobius"/>
    </source>
</evidence>
<feature type="transmembrane region" description="Helical" evidence="1">
    <location>
        <begin position="142"/>
        <end position="159"/>
    </location>
</feature>